<name>A0A9Q1KQT6_9CARY</name>
<dbReference type="GO" id="GO:0006869">
    <property type="term" value="P:lipid transport"/>
    <property type="evidence" value="ECO:0007669"/>
    <property type="project" value="InterPro"/>
</dbReference>
<keyword evidence="2" id="KW-0446">Lipid-binding</keyword>
<reference evidence="5" key="1">
    <citation type="submission" date="2022-04" db="EMBL/GenBank/DDBJ databases">
        <title>Carnegiea gigantea Genome sequencing and assembly v2.</title>
        <authorList>
            <person name="Copetti D."/>
            <person name="Sanderson M.J."/>
            <person name="Burquez A."/>
            <person name="Wojciechowski M.F."/>
        </authorList>
    </citation>
    <scope>NUCLEOTIDE SEQUENCE</scope>
    <source>
        <strain evidence="5">SGP5-SGP5p</strain>
        <tissue evidence="5">Aerial part</tissue>
    </source>
</reference>
<dbReference type="InterPro" id="IPR000528">
    <property type="entry name" value="Plant_nsLTP"/>
</dbReference>
<gene>
    <name evidence="5" type="ORF">Cgig2_030480</name>
</gene>
<dbReference type="SMART" id="SM00499">
    <property type="entry name" value="AAI"/>
    <property type="match status" value="2"/>
</dbReference>
<dbReference type="EMBL" id="JAKOGI010000040">
    <property type="protein sequence ID" value="KAJ8447249.1"/>
    <property type="molecule type" value="Genomic_DNA"/>
</dbReference>
<evidence type="ECO:0000259" key="4">
    <source>
        <dbReference type="SMART" id="SM00499"/>
    </source>
</evidence>
<dbReference type="SUPFAM" id="SSF47699">
    <property type="entry name" value="Bifunctional inhibitor/lipid-transfer protein/seed storage 2S albumin"/>
    <property type="match status" value="2"/>
</dbReference>
<evidence type="ECO:0000313" key="5">
    <source>
        <dbReference type="EMBL" id="KAJ8447249.1"/>
    </source>
</evidence>
<comment type="similarity">
    <text evidence="1 2">Belongs to the plant LTP family.</text>
</comment>
<dbReference type="Pfam" id="PF00234">
    <property type="entry name" value="Tryp_alpha_amyl"/>
    <property type="match status" value="2"/>
</dbReference>
<organism evidence="5 6">
    <name type="scientific">Carnegiea gigantea</name>
    <dbReference type="NCBI Taxonomy" id="171969"/>
    <lineage>
        <taxon>Eukaryota</taxon>
        <taxon>Viridiplantae</taxon>
        <taxon>Streptophyta</taxon>
        <taxon>Embryophyta</taxon>
        <taxon>Tracheophyta</taxon>
        <taxon>Spermatophyta</taxon>
        <taxon>Magnoliopsida</taxon>
        <taxon>eudicotyledons</taxon>
        <taxon>Gunneridae</taxon>
        <taxon>Pentapetalae</taxon>
        <taxon>Caryophyllales</taxon>
        <taxon>Cactineae</taxon>
        <taxon>Cactaceae</taxon>
        <taxon>Cactoideae</taxon>
        <taxon>Echinocereeae</taxon>
        <taxon>Carnegiea</taxon>
    </lineage>
</organism>
<dbReference type="PRINTS" id="PR00382">
    <property type="entry name" value="LIPIDTRNSFER"/>
</dbReference>
<keyword evidence="6" id="KW-1185">Reference proteome</keyword>
<dbReference type="AlphaFoldDB" id="A0A9Q1KQT6"/>
<evidence type="ECO:0000256" key="2">
    <source>
        <dbReference type="RuleBase" id="RU000628"/>
    </source>
</evidence>
<dbReference type="Gene3D" id="1.10.110.10">
    <property type="entry name" value="Plant lipid-transfer and hydrophobic proteins"/>
    <property type="match status" value="2"/>
</dbReference>
<keyword evidence="2" id="KW-0813">Transport</keyword>
<dbReference type="Proteomes" id="UP001153076">
    <property type="component" value="Unassembled WGS sequence"/>
</dbReference>
<dbReference type="InterPro" id="IPR016140">
    <property type="entry name" value="Bifunc_inhib/LTP/seed_store"/>
</dbReference>
<keyword evidence="3" id="KW-0732">Signal</keyword>
<proteinExistence type="inferred from homology"/>
<sequence length="289" mass="30213">MGLLKLACVVIVCMMVVAPHAEAAITCSIVSKSLAPCVGFLEGGSAPSSGCCNGVKTLTSLASTPTDRRTACGCLKSAAASFKSLDFEKAAQLPSKCGVTIGYAISPSIDCSNNPIFTPPMKLLYKLESFQTNKSQKIHQLIKFLSPLYIFSLKQSIYSMALLKSTCAIFLCMVMVVAPQAKAAITCATVSKNLVPCIAYLEGGSTPSSGCCNGVKTLNSLASTPADRRTACGCLKSAATSFRGIDFAKAAQLPTKCSVNIGYTISPNIDCTKYVSILSLSVSSFNSKV</sequence>
<comment type="caution">
    <text evidence="5">The sequence shown here is derived from an EMBL/GenBank/DDBJ whole genome shotgun (WGS) entry which is preliminary data.</text>
</comment>
<feature type="domain" description="Bifunctional inhibitor/plant lipid transfer protein/seed storage helical" evidence="4">
    <location>
        <begin position="187"/>
        <end position="271"/>
    </location>
</feature>
<dbReference type="OrthoDB" id="1890443at2759"/>
<dbReference type="CDD" id="cd01960">
    <property type="entry name" value="nsLTP1"/>
    <property type="match status" value="2"/>
</dbReference>
<evidence type="ECO:0000256" key="1">
    <source>
        <dbReference type="ARBA" id="ARBA00009748"/>
    </source>
</evidence>
<feature type="domain" description="Bifunctional inhibitor/plant lipid transfer protein/seed storage helical" evidence="4">
    <location>
        <begin position="27"/>
        <end position="111"/>
    </location>
</feature>
<evidence type="ECO:0000313" key="6">
    <source>
        <dbReference type="Proteomes" id="UP001153076"/>
    </source>
</evidence>
<dbReference type="InterPro" id="IPR036312">
    <property type="entry name" value="Bifun_inhib/LTP/seed_sf"/>
</dbReference>
<dbReference type="PANTHER" id="PTHR33076">
    <property type="entry name" value="NON-SPECIFIC LIPID-TRANSFER PROTEIN 2-RELATED"/>
    <property type="match status" value="1"/>
</dbReference>
<dbReference type="GO" id="GO:0008289">
    <property type="term" value="F:lipid binding"/>
    <property type="evidence" value="ECO:0007669"/>
    <property type="project" value="UniProtKB-KW"/>
</dbReference>
<accession>A0A9Q1KQT6</accession>
<evidence type="ECO:0000256" key="3">
    <source>
        <dbReference type="SAM" id="SignalP"/>
    </source>
</evidence>
<feature type="chain" id="PRO_5040403539" description="Non-specific lipid-transfer protein" evidence="3">
    <location>
        <begin position="24"/>
        <end position="289"/>
    </location>
</feature>
<protein>
    <recommendedName>
        <fullName evidence="2">Non-specific lipid-transfer protein</fullName>
    </recommendedName>
</protein>
<feature type="signal peptide" evidence="3">
    <location>
        <begin position="1"/>
        <end position="23"/>
    </location>
</feature>
<comment type="function">
    <text evidence="2">Plant non-specific lipid-transfer proteins transfer phospholipids as well as galactolipids across membranes. May play a role in wax or cutin deposition in the cell walls of expanding epidermal cells and certain secretory tissues.</text>
</comment>